<reference evidence="3 4" key="1">
    <citation type="submission" date="2019-12" db="EMBL/GenBank/DDBJ databases">
        <title>Shewanella insulae sp. nov., isolated from a tidal flat.</title>
        <authorList>
            <person name="Yoon J.-H."/>
        </authorList>
    </citation>
    <scope>NUCLEOTIDE SEQUENCE [LARGE SCALE GENOMIC DNA]</scope>
    <source>
        <strain evidence="3 4">JBTF-M18</strain>
    </source>
</reference>
<dbReference type="InterPro" id="IPR050990">
    <property type="entry name" value="UPF0237/GcvR_regulator"/>
</dbReference>
<organism evidence="3 4">
    <name type="scientific">Shewanella insulae</name>
    <dbReference type="NCBI Taxonomy" id="2681496"/>
    <lineage>
        <taxon>Bacteria</taxon>
        <taxon>Pseudomonadati</taxon>
        <taxon>Pseudomonadota</taxon>
        <taxon>Gammaproteobacteria</taxon>
        <taxon>Alteromonadales</taxon>
        <taxon>Shewanellaceae</taxon>
        <taxon>Shewanella</taxon>
    </lineage>
</organism>
<dbReference type="EMBL" id="WRPA01000001">
    <property type="protein sequence ID" value="MXR67232.1"/>
    <property type="molecule type" value="Genomic_DNA"/>
</dbReference>
<dbReference type="Pfam" id="PF13740">
    <property type="entry name" value="ACT_6"/>
    <property type="match status" value="1"/>
</dbReference>
<dbReference type="Gene3D" id="3.30.70.260">
    <property type="match status" value="2"/>
</dbReference>
<evidence type="ECO:0000259" key="2">
    <source>
        <dbReference type="PROSITE" id="PS51671"/>
    </source>
</evidence>
<name>A0A6L7HSL1_9GAMM</name>
<keyword evidence="1" id="KW-0963">Cytoplasm</keyword>
<dbReference type="InterPro" id="IPR016867">
    <property type="entry name" value="GcvR"/>
</dbReference>
<evidence type="ECO:0000313" key="4">
    <source>
        <dbReference type="Proteomes" id="UP000474778"/>
    </source>
</evidence>
<dbReference type="PANTHER" id="PTHR34875">
    <property type="entry name" value="UPF0237 PROTEIN MJ1558"/>
    <property type="match status" value="1"/>
</dbReference>
<evidence type="ECO:0000256" key="1">
    <source>
        <dbReference type="PIRNR" id="PIRNR028103"/>
    </source>
</evidence>
<accession>A0A6L7HSL1</accession>
<comment type="caution">
    <text evidence="3">The sequence shown here is derived from an EMBL/GenBank/DDBJ whole genome shotgun (WGS) entry which is preliminary data.</text>
</comment>
<dbReference type="GO" id="GO:0005737">
    <property type="term" value="C:cytoplasm"/>
    <property type="evidence" value="ECO:0007669"/>
    <property type="project" value="UniProtKB-SubCell"/>
</dbReference>
<dbReference type="AlphaFoldDB" id="A0A6L7HSL1"/>
<proteinExistence type="predicted"/>
<dbReference type="GO" id="GO:0006355">
    <property type="term" value="P:regulation of DNA-templated transcription"/>
    <property type="evidence" value="ECO:0007669"/>
    <property type="project" value="UniProtKB-UniRule"/>
</dbReference>
<dbReference type="FunFam" id="3.30.70.260:FF:000005">
    <property type="entry name" value="Glycine cleavage system transcriptional repressor"/>
    <property type="match status" value="1"/>
</dbReference>
<dbReference type="Proteomes" id="UP000474778">
    <property type="component" value="Unassembled WGS sequence"/>
</dbReference>
<keyword evidence="1" id="KW-0678">Repressor</keyword>
<sequence length="184" mass="20266">MSNHLVVTALGSDRPGIVSKFARLASECDCDIVDSRMALFGGEFTLIMMISGAWASITKMEASLPALSVELGLLTVMKRCSQHTPPNYVSRLEVTFNGTDQRGTMKRITQFLADRSLDLAAVRSHAEETPDGEPVQNVFLTINVPEKVDIEKLEQTIAALAEEMNLSCHIERMQGIETQPKDDL</sequence>
<dbReference type="PIRSF" id="PIRSF028103">
    <property type="entry name" value="GcvR"/>
    <property type="match status" value="1"/>
</dbReference>
<dbReference type="CDD" id="cd04893">
    <property type="entry name" value="ACT_GcvR_1"/>
    <property type="match status" value="1"/>
</dbReference>
<keyword evidence="4" id="KW-1185">Reference proteome</keyword>
<keyword evidence="1" id="KW-0804">Transcription</keyword>
<dbReference type="InterPro" id="IPR045865">
    <property type="entry name" value="ACT-like_dom_sf"/>
</dbReference>
<gene>
    <name evidence="3" type="ORF">GNT65_00835</name>
</gene>
<comment type="subcellular location">
    <subcellularLocation>
        <location evidence="1">Cytoplasm</location>
    </subcellularLocation>
</comment>
<dbReference type="PROSITE" id="PS51671">
    <property type="entry name" value="ACT"/>
    <property type="match status" value="1"/>
</dbReference>
<dbReference type="PANTHER" id="PTHR34875:SF5">
    <property type="entry name" value="GLYCINE CLEAVAGE SYSTEM TRANSCRIPTIONAL REPRESSOR"/>
    <property type="match status" value="1"/>
</dbReference>
<dbReference type="InterPro" id="IPR002912">
    <property type="entry name" value="ACT_dom"/>
</dbReference>
<feature type="domain" description="ACT" evidence="2">
    <location>
        <begin position="93"/>
        <end position="175"/>
    </location>
</feature>
<protein>
    <recommendedName>
        <fullName evidence="1">Glycine cleavage system transcriptional repressor</fullName>
    </recommendedName>
</protein>
<dbReference type="SUPFAM" id="SSF55021">
    <property type="entry name" value="ACT-like"/>
    <property type="match status" value="2"/>
</dbReference>
<dbReference type="RefSeq" id="WP_160793244.1">
    <property type="nucleotide sequence ID" value="NZ_CANMWR010000023.1"/>
</dbReference>
<evidence type="ECO:0000313" key="3">
    <source>
        <dbReference type="EMBL" id="MXR67232.1"/>
    </source>
</evidence>